<dbReference type="GO" id="GO:0009432">
    <property type="term" value="P:SOS response"/>
    <property type="evidence" value="ECO:0007669"/>
    <property type="project" value="TreeGrafter"/>
</dbReference>
<name>A0AA47ERZ9_9XANT</name>
<feature type="domain" description="MvdD-like pre-ATP grasp" evidence="1">
    <location>
        <begin position="10"/>
        <end position="121"/>
    </location>
</feature>
<organism evidence="2 3">
    <name type="scientific">Xanthomonas hortorum</name>
    <dbReference type="NCBI Taxonomy" id="56454"/>
    <lineage>
        <taxon>Bacteria</taxon>
        <taxon>Pseudomonadati</taxon>
        <taxon>Pseudomonadota</taxon>
        <taxon>Gammaproteobacteria</taxon>
        <taxon>Lysobacterales</taxon>
        <taxon>Lysobacteraceae</taxon>
        <taxon>Xanthomonas</taxon>
    </lineage>
</organism>
<dbReference type="GO" id="GO:0005737">
    <property type="term" value="C:cytoplasm"/>
    <property type="evidence" value="ECO:0007669"/>
    <property type="project" value="TreeGrafter"/>
</dbReference>
<reference evidence="2" key="1">
    <citation type="submission" date="2022-10" db="EMBL/GenBank/DDBJ databases">
        <title>Complete genome sequence resource for Xanthomonas hortorum isolated from Greek Oregano.</title>
        <authorList>
            <person name="Gonzalez-Tobon J."/>
            <person name="Helmann T.C."/>
            <person name="Daughtrey M."/>
            <person name="Stodghill P.V."/>
            <person name="Filiatrault M.J."/>
        </authorList>
    </citation>
    <scope>NUCLEOTIDE SEQUENCE</scope>
    <source>
        <strain evidence="2">Oregano 108</strain>
    </source>
</reference>
<dbReference type="PANTHER" id="PTHR21621:SF0">
    <property type="entry name" value="BETA-CITRYLGLUTAMATE SYNTHASE B-RELATED"/>
    <property type="match status" value="1"/>
</dbReference>
<dbReference type="RefSeq" id="WP_268213255.1">
    <property type="nucleotide sequence ID" value="NZ_CP107241.1"/>
</dbReference>
<dbReference type="Gene3D" id="3.30.470.20">
    <property type="entry name" value="ATP-grasp fold, B domain"/>
    <property type="match status" value="1"/>
</dbReference>
<protein>
    <recommendedName>
        <fullName evidence="1">MvdD-like pre-ATP grasp domain-containing protein</fullName>
    </recommendedName>
</protein>
<dbReference type="Pfam" id="PF21068">
    <property type="entry name" value="ATPgraspMvdD"/>
    <property type="match status" value="1"/>
</dbReference>
<dbReference type="InterPro" id="IPR048936">
    <property type="entry name" value="MvdD-like_ATPgrasp"/>
</dbReference>
<proteinExistence type="predicted"/>
<dbReference type="SUPFAM" id="SSF56059">
    <property type="entry name" value="Glutathione synthetase ATP-binding domain-like"/>
    <property type="match status" value="1"/>
</dbReference>
<dbReference type="EMBL" id="CP107241">
    <property type="protein sequence ID" value="WAH64267.1"/>
    <property type="molecule type" value="Genomic_DNA"/>
</dbReference>
<evidence type="ECO:0000313" key="2">
    <source>
        <dbReference type="EMBL" id="WAH64267.1"/>
    </source>
</evidence>
<sequence length="360" mass="40912">MRDTYKKAVLINSLDGDFHAAVFGQALSRRGSRVIRWNAEDYPTKSSVSIRYAQGHADVRISTGEHHFNEDDIGVVWNRRRRVPEVPKVIDVRDRQFVQMELDAVFHAHKSLFRKAFWINKGISADACDLKIHQLLVAQTVGLLIPRTLISNSPEEIRAFIEGAGEHIYKPLTGYVWQEQGSVTQTFTAKVTAELLPENSLLAATPGIFQAKVPKKYEARIQFFGRFYGGVRIESHTLGGGDLDWRIGQGGIKACAPTVLPEEIYHKCLNLMERLDIVSGGFDFIIDENDQWVFLEVNEAGQFMFIETWCQSIPLTEAFCQFIERADPQFEYEPVSQPLTLREAYEDAKRSGLETELIFP</sequence>
<dbReference type="PANTHER" id="PTHR21621">
    <property type="entry name" value="RIBOSOMAL PROTEIN S6 MODIFICATION PROTEIN"/>
    <property type="match status" value="1"/>
</dbReference>
<evidence type="ECO:0000313" key="3">
    <source>
        <dbReference type="Proteomes" id="UP001164737"/>
    </source>
</evidence>
<accession>A0AA47ERZ9</accession>
<dbReference type="GO" id="GO:0018169">
    <property type="term" value="F:ribosomal S6-glutamic acid ligase activity"/>
    <property type="evidence" value="ECO:0007669"/>
    <property type="project" value="TreeGrafter"/>
</dbReference>
<evidence type="ECO:0000259" key="1">
    <source>
        <dbReference type="Pfam" id="PF21068"/>
    </source>
</evidence>
<gene>
    <name evidence="2" type="ORF">OEG85_23200</name>
</gene>
<dbReference type="AlphaFoldDB" id="A0AA47ERZ9"/>
<dbReference type="Proteomes" id="UP001164737">
    <property type="component" value="Chromosome"/>
</dbReference>